<feature type="domain" description="Bacterial Ig-like" evidence="2">
    <location>
        <begin position="2408"/>
        <end position="2504"/>
    </location>
</feature>
<keyword evidence="4" id="KW-1185">Reference proteome</keyword>
<protein>
    <submittedName>
        <fullName evidence="3">Tandem large repeat</fullName>
    </submittedName>
</protein>
<dbReference type="RefSeq" id="WP_371726491.1">
    <property type="nucleotide sequence ID" value="NZ_JBGOOS010000021.1"/>
</dbReference>
<comment type="caution">
    <text evidence="3">The sequence shown here is derived from an EMBL/GenBank/DDBJ whole genome shotgun (WGS) entry which is preliminary data.</text>
</comment>
<feature type="chain" id="PRO_5045415274" evidence="1">
    <location>
        <begin position="23"/>
        <end position="3324"/>
    </location>
</feature>
<name>A0ABV4MKC7_9VIBR</name>
<dbReference type="Gene3D" id="2.60.40.10">
    <property type="entry name" value="Immunoglobulins"/>
    <property type="match status" value="5"/>
</dbReference>
<dbReference type="Pfam" id="PF19078">
    <property type="entry name" value="Big_12"/>
    <property type="match status" value="1"/>
</dbReference>
<reference evidence="3 4" key="1">
    <citation type="submission" date="2024-06" db="EMBL/GenBank/DDBJ databases">
        <authorList>
            <person name="Steensen K."/>
            <person name="Seneca J."/>
            <person name="Bartlau N."/>
            <person name="Yu A.X."/>
            <person name="Polz M.F."/>
        </authorList>
    </citation>
    <scope>NUCLEOTIDE SEQUENCE [LARGE SCALE GENOMIC DNA]</scope>
    <source>
        <strain evidence="3 4">1F146</strain>
    </source>
</reference>
<dbReference type="PROSITE" id="PS51257">
    <property type="entry name" value="PROKAR_LIPOPROTEIN"/>
    <property type="match status" value="1"/>
</dbReference>
<evidence type="ECO:0000313" key="3">
    <source>
        <dbReference type="EMBL" id="MEZ8210003.1"/>
    </source>
</evidence>
<evidence type="ECO:0000259" key="2">
    <source>
        <dbReference type="Pfam" id="PF19078"/>
    </source>
</evidence>
<proteinExistence type="predicted"/>
<gene>
    <name evidence="3" type="ORF">ACED39_14595</name>
</gene>
<sequence length="3324" mass="356470">MFTKNMLKLYLSLITASLLLTACGGGGGEGGDNTPDARKTGTIFGNVFDAPVYGATVNVWEYDDGKLGRKLASTTTDSVGNYKLEFEAASRPLLIRAEGGGYTDPLTKETVSVSNGNMLKLDGVINYSEGGTHSLMLTPLTNIAAGLTKYKISQGVAGSTAISSSIESVNSMYGFNVNETSPIDITKGGQSGYATPGHQYGALLTAYSSLSYDMIKKHGNSDNIYTSMHLADIQYRDVAADGLLNGEEISSVTGGLSKSTFGQKKITSDVYTNEFSQHVLIVVNDPDLNVSGTSGDDYVEFSKQLNGQGANGNSGGLVPPRDETQIDTTAPNVTRVGSEVLAGKDKVDIALTDEVGVKDVSVYIQYQLNGSWSSEYQCDDLQSSGSQFCSIVFDDFKAGLRETKIKVSIDTAAIDAIDVNDDTKLSNVTAARLVAYTSDVLGNALVAGTGSGHLVPFEWDNHVPVIEITSSVTIKKQDQGEFYVLKGIVKEPPEELASVTVSFKGGLPTELTCVSANSGKACEFSERYPIADFLSSTSFEVRATDKRGNVGIKPFEVRQDDQEPTQDLSFPEGAPMNFLQVDITGERSTKEVSYNQDTYTKENVQTIRDYLKIDYIYASEGIQKAIPNIDFKNFNPSVLKENKIPYLRVRVFDINSSTVLGSSADDLTLEVKYYVSPKNDGNYTYKGVIKNKASEGTANIPHETIVKENDRVEEMVYYVPYVKEILGSGFKSTSENSSHMLTIQTIDGATNKSQLQSVYFRSSFDLPTMKVVTPFIGARVQLEGLTPAGEFTSLASCTAQTSQAKPELDVASCEVTTDLVNYDFMRLRLIGVEGSSPHYYQWKNDPNAKQEVKLNDANIGAYFKLNGSQSFYLTELSTYQTGLFDYQWNKLTAGEKTSARAIEILDDVKEALAGRYNNSFFGFDPTVTPYATNAMLANAIPKNPSNDYLHRFLVEGFEKLAQQTPSYNSVDFSSAVYDDFSFDGKANGLGKGNHQIVLDLYEFGPDTYRKHLAQSYNDIMTSNGIEPNVAQAYADVISKANPNLDGNPIFDKAGESIDKSAPEPTIVIESGRETKVGNNRYVAGQVESKIILEDPSGIDTKDGSQPKFVTRWYKQSDPNTPIDLVLDITESGASSSYRKEYGFTLNTQSTNLPGIVEFALETSAKDLQGNAHGYDGKAPHTQSIYIDNDYPKASYVLPNGIESDEVYLNTSYVQELMFKIEDTVGDKLEQRGITFSKLSGEKFSYTHDLFDSNNNEFFKVKLCTGDRCAEQGKVIELGEGEWIVSVSAEDNLGNKVTDGTSSAPKFKVLIDSKAPAVNGTVLTNRIGGNAAWTPDISWGLSPGKQVDVLLKTGAGKLVNLKHYEVEPQTSDEPYLFGTQPDVKVRLIPTAFDYKEKNTFKVVATNSAFPASSGEGEFEFLVDNKGPNIVLDSPWIVDAASGSYVLGRKFNVKFKSVTDDSAVKAVSLWQKGQEQSQDKEIYTITEPKNPTQPFDMSIGTAESDKIVLSQDDNLVSLFVKATDEYGFVSESQPSQILLDRVGPTLSLHGFKPEREDVYYPGKYVFDVIAEDLDKDGATSLSGVDIGSLEYWTYTDLPPQSETGTKVGETLKLPLGDLKDGDNWVRLKGNDVRGNTSTSDFKVKVHNNMPSVKSYTLAYKDDQSSIDGAITRNAPVVITMEVEDVSGIDKIEATYKHSAQPQSSNLAFIEISKGKYQAELSPADLPEDGRYDLRIKVFNNVKYNAESDRKVNDFTKTMSVQRQGVPLKIAAPKPFQSHISGPELTVTFEPVGEVKAKTLECWVRENYTSDDAPTDSGAYSGIIDNPNEPYSCTVKSSTSMSDKVVLITRTIGTNDKSTVNKYSFEMVDTDAPVVKHGDTYQFMGTEVSDGSQDGTNKTLQFSLDFEDKLSGVNTSDQNAYPKLVRNRGNMAFTPQSCNTDTKGLTSCTYIEKYSDVIDGLSSSHDYKIKNLSDVAGNLAADHSLSLLLPTVNPTVEILSPQTDSVIDGQQQLSVSFKIKRNDNSRLDNITANVGGTSYNKRDNDGLFTDLKVCGTGDLAGYDCSTFSIPLSKDTDGKTLNVSISAIDVWSNKSSDSINVKVDQSPPTIGDEVFITQSGADKIRFRFNINDEVSGLAKVKYKVLNPSFVEEKVTDMDYFELDKSQLEGLDSIKVDIIATDKVNLTTTASKTIDIKAPEVTVSLDGITSLEGGKLILKNNSQPYTITTVDKEGISASQYSLELVPSAGNSLKYTGNINSSSANGAMNFTVNDQAAYTFKVTVTDSIGRQVKSFKLFNGSYDDKGIPAVVDHELPTVSIASATQLSQVPNNGRYQLDVTAYVTDKNLNVVSSAADNGTGLFGPERVTKPTNESEPYVFHYLLAPGDYTFKVSATDLANQSAERTIGRKIEAATIPTVAISTTATPPLAGGEEATLTFTFSEEVKNFDFSDVKLTASDSGGIGQLKQEAWATADNITWTVKYLSPVGENKNITIRVDDNSYQSLNTIPGKGDSLLLGVEGVLPTLTNATFTPGYQAIGQTVGVRLEFDKELQSATATLGGTSISSLAATADKKVWTGNVVVPNSSERSISLEVSNYTDLTGNVGDTNTAHALPITPTITIGSINGGNTINASDATSVAITGSSTRFATGESLTVQASDTNGGKTAETSVNVSGDGSWSLNLDMSALQDGQITVTVKGENNLNAVATPVTDTAQMTRSKPSLSSVTFTPSHEAIGQTVGVRLEFDKELQSATATLGGTSISSLAATADKKVWTGNVVVPNSSERSISLEVSNYTDLTGNVGDTNTAHALPITPTITIGSINGGNTINASDATAVAITGSSTRFATGESLTVQASDENGGKTTEMSVNVSGDGSWSLNLDVDTLQDGQITVTVKGENNLNAVAAPVTDTAQMTRAKPSLSSVTFTPSHEAIGQTVGVRLEFDKELQSATATLGGTSISSLAATADKKVWTGNVVVPNSSERSISLEVSNYTDLTGNVGDTNTAHALPITPTITIGSINGGNTINASDAAAVVITGSSTRFATGESLTVQASDENGGKTTETSVNVTSDGSWSLNLNVDTLQDGQITVTVKGENNLNAVATPATDTAQMTRAKPSLSSVTFTPSHEAIGQTVGVRLEFDKELQSATATLGGTSISSLAVTADKKVWTGNVVVPNSSERSISLEVSNYTDLTGNVGDTNTAHALPITPTITIGSINGGNTINASDATSVAITGSSTRFAAGESLTVQASDENGGKTAETSVNVSGDGSWSLNLDMSALQDGQITVTVKGENDLGAIAEQAQDTITLDKTLSAFIQDFSPHLLKEDLSSNLPLAA</sequence>
<accession>A0ABV4MKC7</accession>
<dbReference type="InterPro" id="IPR013783">
    <property type="entry name" value="Ig-like_fold"/>
</dbReference>
<evidence type="ECO:0000256" key="1">
    <source>
        <dbReference type="SAM" id="SignalP"/>
    </source>
</evidence>
<dbReference type="Proteomes" id="UP001569151">
    <property type="component" value="Unassembled WGS sequence"/>
</dbReference>
<keyword evidence="1" id="KW-0732">Signal</keyword>
<dbReference type="InterPro" id="IPR044048">
    <property type="entry name" value="Big_12"/>
</dbReference>
<feature type="signal peptide" evidence="1">
    <location>
        <begin position="1"/>
        <end position="22"/>
    </location>
</feature>
<dbReference type="EMBL" id="JBGOOS010000021">
    <property type="protein sequence ID" value="MEZ8210003.1"/>
    <property type="molecule type" value="Genomic_DNA"/>
</dbReference>
<evidence type="ECO:0000313" key="4">
    <source>
        <dbReference type="Proteomes" id="UP001569151"/>
    </source>
</evidence>
<dbReference type="NCBIfam" id="NF032891">
    <property type="entry name" value="tail_200_repeat"/>
    <property type="match status" value="4"/>
</dbReference>
<organism evidence="3 4">
    <name type="scientific">Vibrio bivalvicida</name>
    <dbReference type="NCBI Taxonomy" id="1276888"/>
    <lineage>
        <taxon>Bacteria</taxon>
        <taxon>Pseudomonadati</taxon>
        <taxon>Pseudomonadota</taxon>
        <taxon>Gammaproteobacteria</taxon>
        <taxon>Vibrionales</taxon>
        <taxon>Vibrionaceae</taxon>
        <taxon>Vibrio</taxon>
        <taxon>Vibrio oreintalis group</taxon>
    </lineage>
</organism>